<dbReference type="AlphaFoldDB" id="A0A0F6U3F8"/>
<sequence length="178" mass="19729">MNRSISAIALASTLLLFPFTAATLAQSECFLQRADGQHIDLSRLCGGSSRNRKNSPQVYQLPIQRRVNGIPTVMVVFNNRHYYEMLFDTGASSIVLTDAMAKAMKVKREREVINNTAGGVVTGYLGRINSVKAGEMTLYNQIVNISPQMEGLGLLGQTFFGSYDVTIKKDVIELRYRS</sequence>
<organism evidence="2 3">
    <name type="scientific">Microcystis aeruginosa NIES-2549</name>
    <dbReference type="NCBI Taxonomy" id="1641812"/>
    <lineage>
        <taxon>Bacteria</taxon>
        <taxon>Bacillati</taxon>
        <taxon>Cyanobacteriota</taxon>
        <taxon>Cyanophyceae</taxon>
        <taxon>Oscillatoriophycideae</taxon>
        <taxon>Chroococcales</taxon>
        <taxon>Microcystaceae</taxon>
        <taxon>Microcystis</taxon>
    </lineage>
</organism>
<evidence type="ECO:0000313" key="3">
    <source>
        <dbReference type="Proteomes" id="UP000034103"/>
    </source>
</evidence>
<dbReference type="RefSeq" id="WP_046661787.1">
    <property type="nucleotide sequence ID" value="NZ_CP011304.1"/>
</dbReference>
<gene>
    <name evidence="2" type="ORF">MYAER_1741</name>
</gene>
<protein>
    <recommendedName>
        <fullName evidence="4">Aspartyl protease</fullName>
    </recommendedName>
</protein>
<dbReference type="Proteomes" id="UP000034103">
    <property type="component" value="Chromosome"/>
</dbReference>
<evidence type="ECO:0008006" key="4">
    <source>
        <dbReference type="Google" id="ProtNLM"/>
    </source>
</evidence>
<dbReference type="CDD" id="cd05483">
    <property type="entry name" value="retropepsin_like_bacteria"/>
    <property type="match status" value="1"/>
</dbReference>
<dbReference type="Pfam" id="PF13975">
    <property type="entry name" value="gag-asp_proteas"/>
    <property type="match status" value="1"/>
</dbReference>
<reference evidence="2 3" key="1">
    <citation type="journal article" date="2015" name="Genome Announc.">
        <title>Complete Genome Sequence of Microcystis aeruginosa NIES-2549, a Bloom-Forming Cyanobacterium from Lake Kasumigaura, Japan.</title>
        <authorList>
            <person name="Yamaguchi H."/>
            <person name="Suzuki S."/>
            <person name="Tanabe Y."/>
            <person name="Osana Y."/>
            <person name="Shimura Y."/>
            <person name="Ishida K."/>
            <person name="Kawachi M."/>
        </authorList>
    </citation>
    <scope>NUCLEOTIDE SEQUENCE [LARGE SCALE GENOMIC DNA]</scope>
    <source>
        <strain evidence="2 3">NIES-2549</strain>
    </source>
</reference>
<proteinExistence type="predicted"/>
<dbReference type="EMBL" id="CP011304">
    <property type="protein sequence ID" value="AKE64091.1"/>
    <property type="molecule type" value="Genomic_DNA"/>
</dbReference>
<keyword evidence="1" id="KW-0732">Signal</keyword>
<feature type="signal peptide" evidence="1">
    <location>
        <begin position="1"/>
        <end position="21"/>
    </location>
</feature>
<dbReference type="SUPFAM" id="SSF50630">
    <property type="entry name" value="Acid proteases"/>
    <property type="match status" value="1"/>
</dbReference>
<dbReference type="HOGENOM" id="CLU_108465_0_0_3"/>
<dbReference type="InterPro" id="IPR034122">
    <property type="entry name" value="Retropepsin-like_bacterial"/>
</dbReference>
<name>A0A0F6U3F8_MICAE</name>
<feature type="chain" id="PRO_5002510357" description="Aspartyl protease" evidence="1">
    <location>
        <begin position="22"/>
        <end position="178"/>
    </location>
</feature>
<dbReference type="PATRIC" id="fig|1641812.3.peg.1796"/>
<dbReference type="Gene3D" id="2.40.70.10">
    <property type="entry name" value="Acid Proteases"/>
    <property type="match status" value="1"/>
</dbReference>
<accession>A0A0F6U3F8</accession>
<evidence type="ECO:0000313" key="2">
    <source>
        <dbReference type="EMBL" id="AKE64091.1"/>
    </source>
</evidence>
<dbReference type="InterPro" id="IPR021109">
    <property type="entry name" value="Peptidase_aspartic_dom_sf"/>
</dbReference>
<evidence type="ECO:0000256" key="1">
    <source>
        <dbReference type="SAM" id="SignalP"/>
    </source>
</evidence>